<gene>
    <name evidence="1" type="ordered locus">MTES_2376</name>
</gene>
<organism evidence="1 2">
    <name type="scientific">Microbacterium testaceum (strain StLB037)</name>
    <dbReference type="NCBI Taxonomy" id="979556"/>
    <lineage>
        <taxon>Bacteria</taxon>
        <taxon>Bacillati</taxon>
        <taxon>Actinomycetota</taxon>
        <taxon>Actinomycetes</taxon>
        <taxon>Micrococcales</taxon>
        <taxon>Microbacteriaceae</taxon>
        <taxon>Microbacterium</taxon>
    </lineage>
</organism>
<proteinExistence type="predicted"/>
<dbReference type="STRING" id="979556.MTES_2376"/>
<accession>E8NGP1</accession>
<reference evidence="1 2" key="1">
    <citation type="journal article" date="2011" name="J. Bacteriol.">
        <title>Genome sequence of Microbacterium testaceum StLB037, an N-acylhomoserine lactone-degrading bacterium isolated from potato leaves.</title>
        <authorList>
            <person name="Morohoshi T."/>
            <person name="Wang W.-Z."/>
            <person name="Someya N."/>
            <person name="Ikeda T."/>
        </authorList>
    </citation>
    <scope>NUCLEOTIDE SEQUENCE [LARGE SCALE GENOMIC DNA]</scope>
    <source>
        <strain evidence="1 2">StLB037</strain>
    </source>
</reference>
<protein>
    <submittedName>
        <fullName evidence="1">Predicted metal-binding, possibly nucleic acid-binding protein</fullName>
    </submittedName>
</protein>
<dbReference type="EMBL" id="AP012052">
    <property type="protein sequence ID" value="BAJ75340.1"/>
    <property type="molecule type" value="Genomic_DNA"/>
</dbReference>
<sequence length="88" mass="10144">MDVIHPTIVRVELAPQDPPADEPIHERRHPRRRHIQVLAEHRGADAGMSADTLDRARLEVTDTEHFPRRDQGISARVDIRVESVEEDR</sequence>
<name>E8NGP1_MICTS</name>
<dbReference type="KEGG" id="mts:MTES_2376"/>
<dbReference type="Proteomes" id="UP000008975">
    <property type="component" value="Chromosome"/>
</dbReference>
<reference key="2">
    <citation type="submission" date="2011-02" db="EMBL/GenBank/DDBJ databases">
        <title>Genome sequence of Microbacterium testaceum StLB037.</title>
        <authorList>
            <person name="Morohoshi T."/>
            <person name="Wang W.Z."/>
            <person name="Someya N."/>
            <person name="Ikeda T."/>
        </authorList>
    </citation>
    <scope>NUCLEOTIDE SEQUENCE</scope>
    <source>
        <strain>StLB037</strain>
    </source>
</reference>
<evidence type="ECO:0000313" key="2">
    <source>
        <dbReference type="Proteomes" id="UP000008975"/>
    </source>
</evidence>
<dbReference type="HOGENOM" id="CLU_2465622_0_0_11"/>
<dbReference type="AlphaFoldDB" id="E8NGP1"/>
<evidence type="ECO:0000313" key="1">
    <source>
        <dbReference type="EMBL" id="BAJ75340.1"/>
    </source>
</evidence>